<dbReference type="EMBL" id="FMZV01000025">
    <property type="protein sequence ID" value="SDE62049.1"/>
    <property type="molecule type" value="Genomic_DNA"/>
</dbReference>
<evidence type="ECO:0000313" key="1">
    <source>
        <dbReference type="EMBL" id="SDE62049.1"/>
    </source>
</evidence>
<evidence type="ECO:0000313" key="2">
    <source>
        <dbReference type="Proteomes" id="UP000199628"/>
    </source>
</evidence>
<accession>A0A1G7EEH0</accession>
<name>A0A1G7EEH0_9RHOB</name>
<sequence>MKYAFIRAHRGAFGVRAMCRVLRVHFICFYAWIKELLNPGRAPDRADPTGLGGQRQGLWLSQADGRSARSGRANFREPSGPLGIHGQDRCIDQVQAPSGPVWRQASHRGREQVGAAVPSFCPRSGLGSRNHLHQDPRELAVSVCRHRPVLAPRGRLVCAIPNDHGPRPASFANGRLATKTRWTGHGAFRSGFTVHQAGVADVCTSVQSGTEQEPARKLP</sequence>
<protein>
    <submittedName>
        <fullName evidence="1">Uncharacterized protein</fullName>
    </submittedName>
</protein>
<proteinExistence type="predicted"/>
<keyword evidence="2" id="KW-1185">Reference proteome</keyword>
<dbReference type="AlphaFoldDB" id="A0A1G7EEH0"/>
<dbReference type="STRING" id="639004.SAMN04488239_12521"/>
<gene>
    <name evidence="1" type="ORF">SAMN04488239_12521</name>
</gene>
<dbReference type="Proteomes" id="UP000199628">
    <property type="component" value="Unassembled WGS sequence"/>
</dbReference>
<reference evidence="2" key="1">
    <citation type="submission" date="2016-10" db="EMBL/GenBank/DDBJ databases">
        <authorList>
            <person name="Varghese N."/>
            <person name="Submissions S."/>
        </authorList>
    </citation>
    <scope>NUCLEOTIDE SEQUENCE [LARGE SCALE GENOMIC DNA]</scope>
    <source>
        <strain evidence="2">CGMCC 1.9108</strain>
    </source>
</reference>
<organism evidence="1 2">
    <name type="scientific">Ruegeria marina</name>
    <dbReference type="NCBI Taxonomy" id="639004"/>
    <lineage>
        <taxon>Bacteria</taxon>
        <taxon>Pseudomonadati</taxon>
        <taxon>Pseudomonadota</taxon>
        <taxon>Alphaproteobacteria</taxon>
        <taxon>Rhodobacterales</taxon>
        <taxon>Roseobacteraceae</taxon>
        <taxon>Ruegeria</taxon>
    </lineage>
</organism>